<name>A0A1X6YPX9_9RHOB</name>
<feature type="transmembrane region" description="Helical" evidence="2">
    <location>
        <begin position="12"/>
        <end position="33"/>
    </location>
</feature>
<keyword evidence="2" id="KW-0472">Membrane</keyword>
<evidence type="ECO:0000313" key="3">
    <source>
        <dbReference type="EMBL" id="SLN27198.1"/>
    </source>
</evidence>
<evidence type="ECO:0008006" key="5">
    <source>
        <dbReference type="Google" id="ProtNLM"/>
    </source>
</evidence>
<evidence type="ECO:0000256" key="2">
    <source>
        <dbReference type="SAM" id="Phobius"/>
    </source>
</evidence>
<dbReference type="Proteomes" id="UP000193207">
    <property type="component" value="Unassembled WGS sequence"/>
</dbReference>
<dbReference type="RefSeq" id="WP_085816819.1">
    <property type="nucleotide sequence ID" value="NZ_FWFU01000001.1"/>
</dbReference>
<organism evidence="3 4">
    <name type="scientific">Roseovarius halotolerans</name>
    <dbReference type="NCBI Taxonomy" id="505353"/>
    <lineage>
        <taxon>Bacteria</taxon>
        <taxon>Pseudomonadati</taxon>
        <taxon>Pseudomonadota</taxon>
        <taxon>Alphaproteobacteria</taxon>
        <taxon>Rhodobacterales</taxon>
        <taxon>Roseobacteraceae</taxon>
        <taxon>Roseovarius</taxon>
    </lineage>
</organism>
<proteinExistence type="predicted"/>
<keyword evidence="2" id="KW-1133">Transmembrane helix</keyword>
<evidence type="ECO:0000313" key="4">
    <source>
        <dbReference type="Proteomes" id="UP000193207"/>
    </source>
</evidence>
<feature type="transmembrane region" description="Helical" evidence="2">
    <location>
        <begin position="53"/>
        <end position="81"/>
    </location>
</feature>
<keyword evidence="4" id="KW-1185">Reference proteome</keyword>
<protein>
    <recommendedName>
        <fullName evidence="5">DoxX</fullName>
    </recommendedName>
</protein>
<dbReference type="EMBL" id="FWFU01000001">
    <property type="protein sequence ID" value="SLN27198.1"/>
    <property type="molecule type" value="Genomic_DNA"/>
</dbReference>
<evidence type="ECO:0000256" key="1">
    <source>
        <dbReference type="SAM" id="MobiDB-lite"/>
    </source>
</evidence>
<accession>A0A1X6YPX9</accession>
<gene>
    <name evidence="3" type="ORF">ROH8110_01295</name>
</gene>
<sequence length="198" mass="20479">MQDSWLNFTALTIIRIVVGTYVVAIALGLVAGVDPAALFVPALGPATGDLAGTVTLCALALAFMAGFGLRLFSASLALFVIGSSAAQNLLSPASADLQGFWRDVVLACAVLPGAVAMQPRAPGRPARFALRQARRVHPRRIATGKPSKRLAAEEAAAKRAELRRVAQAAQAAEAVKAVPSDGVQPELPARPKAVLTPV</sequence>
<reference evidence="3 4" key="1">
    <citation type="submission" date="2017-03" db="EMBL/GenBank/DDBJ databases">
        <authorList>
            <person name="Afonso C.L."/>
            <person name="Miller P.J."/>
            <person name="Scott M.A."/>
            <person name="Spackman E."/>
            <person name="Goraichik I."/>
            <person name="Dimitrov K.M."/>
            <person name="Suarez D.L."/>
            <person name="Swayne D.E."/>
        </authorList>
    </citation>
    <scope>NUCLEOTIDE SEQUENCE [LARGE SCALE GENOMIC DNA]</scope>
    <source>
        <strain evidence="3 4">CECT 8110</strain>
    </source>
</reference>
<keyword evidence="2" id="KW-0812">Transmembrane</keyword>
<dbReference type="AlphaFoldDB" id="A0A1X6YPX9"/>
<feature type="region of interest" description="Disordered" evidence="1">
    <location>
        <begin position="177"/>
        <end position="198"/>
    </location>
</feature>